<sequence>MRADELFAIQAECFAEDIELPEEGTEEWNEEQARAYFESGGDINAVIALRTGLSFQVYVSRVTVHAAPNETSQILGYHVRGEVLSGCQPVNGWAKLSDGHVTTTVGSPSGEHWVQIVRGAFGVEEQLVAVSQIGPSPPLGTDPACDRASVDKAANSVAETAAGGAVSHKGGAASFDAPVAYRAVHTLVNVRAQPLLTSKSLGSVRQGAIVLMQAARGAWLQLHAQQVSQEVPPSACLPGCEGWMLSDGAELRLGKLLTRHEQELPPGSCYTVTRETGCATFKEPGVSGDAAHAHLAYGDSMEAVSESGHWVKLKTASGVCWAELDAFLAG</sequence>
<evidence type="ECO:0000313" key="2">
    <source>
        <dbReference type="EMBL" id="CAE0747957.1"/>
    </source>
</evidence>
<dbReference type="AlphaFoldDB" id="A0A6S9PPQ4"/>
<dbReference type="EMBL" id="HBIZ01000962">
    <property type="protein sequence ID" value="CAE0747957.1"/>
    <property type="molecule type" value="Transcribed_RNA"/>
</dbReference>
<name>A0A6S9PPQ4_CHRCT</name>
<proteinExistence type="predicted"/>
<gene>
    <name evidence="1" type="ORF">PCAR00345_LOCUS538</name>
    <name evidence="2" type="ORF">PCAR00345_LOCUS539</name>
</gene>
<organism evidence="1">
    <name type="scientific">Chrysotila carterae</name>
    <name type="common">Marine alga</name>
    <name type="synonym">Syracosphaera carterae</name>
    <dbReference type="NCBI Taxonomy" id="13221"/>
    <lineage>
        <taxon>Eukaryota</taxon>
        <taxon>Haptista</taxon>
        <taxon>Haptophyta</taxon>
        <taxon>Prymnesiophyceae</taxon>
        <taxon>Isochrysidales</taxon>
        <taxon>Isochrysidaceae</taxon>
        <taxon>Chrysotila</taxon>
    </lineage>
</organism>
<evidence type="ECO:0000313" key="1">
    <source>
        <dbReference type="EMBL" id="CAE0747956.1"/>
    </source>
</evidence>
<dbReference type="EMBL" id="HBIZ01000960">
    <property type="protein sequence ID" value="CAE0747956.1"/>
    <property type="molecule type" value="Transcribed_RNA"/>
</dbReference>
<reference evidence="1" key="1">
    <citation type="submission" date="2021-01" db="EMBL/GenBank/DDBJ databases">
        <authorList>
            <person name="Corre E."/>
            <person name="Pelletier E."/>
            <person name="Niang G."/>
            <person name="Scheremetjew M."/>
            <person name="Finn R."/>
            <person name="Kale V."/>
            <person name="Holt S."/>
            <person name="Cochrane G."/>
            <person name="Meng A."/>
            <person name="Brown T."/>
            <person name="Cohen L."/>
        </authorList>
    </citation>
    <scope>NUCLEOTIDE SEQUENCE</scope>
    <source>
        <strain evidence="1">CCMP645</strain>
    </source>
</reference>
<accession>A0A6S9PPQ4</accession>
<evidence type="ECO:0008006" key="3">
    <source>
        <dbReference type="Google" id="ProtNLM"/>
    </source>
</evidence>
<protein>
    <recommendedName>
        <fullName evidence="3">SH3 domain-containing protein</fullName>
    </recommendedName>
</protein>